<dbReference type="InterPro" id="IPR044846">
    <property type="entry name" value="GH10"/>
</dbReference>
<dbReference type="PANTHER" id="PTHR31490:SF3">
    <property type="entry name" value="GLYCOSYL HYDROLASE FAMILY 10 PROTEIN"/>
    <property type="match status" value="1"/>
</dbReference>
<dbReference type="PRINTS" id="PR00134">
    <property type="entry name" value="GLHYDRLASE10"/>
</dbReference>
<dbReference type="InterPro" id="IPR001000">
    <property type="entry name" value="GH10_dom"/>
</dbReference>
<sequence>MDEQQLIFSKMLILFLIVPSLAATEDGPFYDYSGYIKCQSEPEDPLYNGGIIMSQNESTLSAFVLPNLSGNTIYSFSSWVMINGSNSTAIKASLALDSVTTMCIGNVVAKSECWSFMKGGFVLDSPLNNGIVSFQDTSGNMINVTLASTSLQPFTHQQWQKTQEMSIDKERKRMVTIHVSDVDGNMIERARIAVKQTSRYFLFGSAISKTILGNLPYQKWFLERFNAAVFENELKWYATEPEQGSVNYTTPDLMLDFVRANQITVRGHNVFWEDPRYIPSWVQNLTGDALNSAVKSRIRSLMTHYKNQFVHWDVSNEMLHFDFYEQRLGQNASLEMFELAHETDPLALLFMNDFNVVETCGDLNSSVGAYVARMKEVEEGGVMMDGIGLEGHFTKPNPPLIRGVLDQLATLQLPIWLTEVDISNTLDLDTQGKYLEVVLREVYSHPSVNGIMLWTAMDPNGCYQMCLTDPSFQNLPAGDVVDELLLKEWSTGVVNGQSDVNGTFSFNGCLGEYVVNVEFGNRTFNSTLFISKGDETIHFSIQL</sequence>
<dbReference type="Proteomes" id="UP001229421">
    <property type="component" value="Unassembled WGS sequence"/>
</dbReference>
<evidence type="ECO:0000256" key="3">
    <source>
        <dbReference type="ARBA" id="ARBA00023277"/>
    </source>
</evidence>
<keyword evidence="8" id="KW-1185">Reference proteome</keyword>
<keyword evidence="3" id="KW-0119">Carbohydrate metabolism</keyword>
<dbReference type="GO" id="GO:0000272">
    <property type="term" value="P:polysaccharide catabolic process"/>
    <property type="evidence" value="ECO:0007669"/>
    <property type="project" value="UniProtKB-KW"/>
</dbReference>
<dbReference type="PANTHER" id="PTHR31490">
    <property type="entry name" value="GLYCOSYL HYDROLASE"/>
    <property type="match status" value="1"/>
</dbReference>
<accession>A0AAD8KAH6</accession>
<proteinExistence type="inferred from homology"/>
<dbReference type="SMART" id="SM00633">
    <property type="entry name" value="Glyco_10"/>
    <property type="match status" value="1"/>
</dbReference>
<protein>
    <recommendedName>
        <fullName evidence="6">GH10 domain-containing protein</fullName>
    </recommendedName>
</protein>
<dbReference type="Pfam" id="PF00331">
    <property type="entry name" value="Glyco_hydro_10"/>
    <property type="match status" value="1"/>
</dbReference>
<feature type="chain" id="PRO_5042169531" description="GH10 domain-containing protein" evidence="5">
    <location>
        <begin position="24"/>
        <end position="543"/>
    </location>
</feature>
<comment type="similarity">
    <text evidence="1">Belongs to the glycosyl hydrolase 10 (cellulase F) family.</text>
</comment>
<dbReference type="SUPFAM" id="SSF51445">
    <property type="entry name" value="(Trans)glycosidases"/>
    <property type="match status" value="1"/>
</dbReference>
<organism evidence="7 8">
    <name type="scientific">Tagetes erecta</name>
    <name type="common">African marigold</name>
    <dbReference type="NCBI Taxonomy" id="13708"/>
    <lineage>
        <taxon>Eukaryota</taxon>
        <taxon>Viridiplantae</taxon>
        <taxon>Streptophyta</taxon>
        <taxon>Embryophyta</taxon>
        <taxon>Tracheophyta</taxon>
        <taxon>Spermatophyta</taxon>
        <taxon>Magnoliopsida</taxon>
        <taxon>eudicotyledons</taxon>
        <taxon>Gunneridae</taxon>
        <taxon>Pentapetalae</taxon>
        <taxon>asterids</taxon>
        <taxon>campanulids</taxon>
        <taxon>Asterales</taxon>
        <taxon>Asteraceae</taxon>
        <taxon>Asteroideae</taxon>
        <taxon>Heliantheae alliance</taxon>
        <taxon>Tageteae</taxon>
        <taxon>Tagetes</taxon>
    </lineage>
</organism>
<evidence type="ECO:0000256" key="4">
    <source>
        <dbReference type="ARBA" id="ARBA00023326"/>
    </source>
</evidence>
<evidence type="ECO:0000313" key="8">
    <source>
        <dbReference type="Proteomes" id="UP001229421"/>
    </source>
</evidence>
<gene>
    <name evidence="7" type="ORF">QVD17_28495</name>
</gene>
<keyword evidence="5" id="KW-0732">Signal</keyword>
<evidence type="ECO:0000256" key="2">
    <source>
        <dbReference type="ARBA" id="ARBA00022801"/>
    </source>
</evidence>
<dbReference type="Gene3D" id="3.20.20.80">
    <property type="entry name" value="Glycosidases"/>
    <property type="match status" value="1"/>
</dbReference>
<dbReference type="PROSITE" id="PS51760">
    <property type="entry name" value="GH10_2"/>
    <property type="match status" value="1"/>
</dbReference>
<dbReference type="GO" id="GO:0031176">
    <property type="term" value="F:endo-1,4-beta-xylanase activity"/>
    <property type="evidence" value="ECO:0007669"/>
    <property type="project" value="UniProtKB-ARBA"/>
</dbReference>
<keyword evidence="4" id="KW-0624">Polysaccharide degradation</keyword>
<feature type="signal peptide" evidence="5">
    <location>
        <begin position="1"/>
        <end position="23"/>
    </location>
</feature>
<evidence type="ECO:0000259" key="6">
    <source>
        <dbReference type="PROSITE" id="PS51760"/>
    </source>
</evidence>
<name>A0AAD8KAH6_TARER</name>
<evidence type="ECO:0000313" key="7">
    <source>
        <dbReference type="EMBL" id="KAK1419330.1"/>
    </source>
</evidence>
<reference evidence="7" key="1">
    <citation type="journal article" date="2023" name="bioRxiv">
        <title>Improved chromosome-level genome assembly for marigold (Tagetes erecta).</title>
        <authorList>
            <person name="Jiang F."/>
            <person name="Yuan L."/>
            <person name="Wang S."/>
            <person name="Wang H."/>
            <person name="Xu D."/>
            <person name="Wang A."/>
            <person name="Fan W."/>
        </authorList>
    </citation>
    <scope>NUCLEOTIDE SEQUENCE</scope>
    <source>
        <strain evidence="7">WSJ</strain>
        <tissue evidence="7">Leaf</tissue>
    </source>
</reference>
<dbReference type="InterPro" id="IPR017853">
    <property type="entry name" value="GH"/>
</dbReference>
<dbReference type="EMBL" id="JAUHHV010000007">
    <property type="protein sequence ID" value="KAK1419330.1"/>
    <property type="molecule type" value="Genomic_DNA"/>
</dbReference>
<evidence type="ECO:0000256" key="1">
    <source>
        <dbReference type="ARBA" id="ARBA00007495"/>
    </source>
</evidence>
<dbReference type="AlphaFoldDB" id="A0AAD8KAH6"/>
<evidence type="ECO:0000256" key="5">
    <source>
        <dbReference type="SAM" id="SignalP"/>
    </source>
</evidence>
<keyword evidence="2" id="KW-0378">Hydrolase</keyword>
<feature type="domain" description="GH10" evidence="6">
    <location>
        <begin position="188"/>
        <end position="484"/>
    </location>
</feature>
<comment type="caution">
    <text evidence="7">The sequence shown here is derived from an EMBL/GenBank/DDBJ whole genome shotgun (WGS) entry which is preliminary data.</text>
</comment>